<dbReference type="PRINTS" id="PR00455">
    <property type="entry name" value="HTHTETR"/>
</dbReference>
<accession>A0A4R7B4T4</accession>
<evidence type="ECO:0000256" key="2">
    <source>
        <dbReference type="PROSITE-ProRule" id="PRU00335"/>
    </source>
</evidence>
<dbReference type="Proteomes" id="UP000295611">
    <property type="component" value="Unassembled WGS sequence"/>
</dbReference>
<sequence length="224" mass="24795">MPETPRAAPINHRTLVGQQRRERTRQKILLAALKIFAQKGSEAPVIEDFIAEAGIARGTFYNYFSTTQELLQATLVWLGADLIASIEHEIGTLNDPLLRLATGVRLWLGRAQYDPTWAAFIARPEFLDALPFESVFAPVMDDLQTGRQSGLFHFPNERAALSLLTGTLIIAMRAYLQDKPYPEYADDIARIILQGLGVAPGHIATALAQPLPTLRRAPLSLKPN</sequence>
<comment type="caution">
    <text evidence="4">The sequence shown here is derived from an EMBL/GenBank/DDBJ whole genome shotgun (WGS) entry which is preliminary data.</text>
</comment>
<feature type="domain" description="HTH tetR-type" evidence="3">
    <location>
        <begin position="22"/>
        <end position="82"/>
    </location>
</feature>
<keyword evidence="1 2" id="KW-0238">DNA-binding</keyword>
<name>A0A4R7B4T4_9NEIS</name>
<gene>
    <name evidence="4" type="ORF">DFP86_109103</name>
</gene>
<evidence type="ECO:0000313" key="4">
    <source>
        <dbReference type="EMBL" id="TDR77863.1"/>
    </source>
</evidence>
<dbReference type="PROSITE" id="PS50977">
    <property type="entry name" value="HTH_TETR_2"/>
    <property type="match status" value="1"/>
</dbReference>
<proteinExistence type="predicted"/>
<dbReference type="SUPFAM" id="SSF46689">
    <property type="entry name" value="Homeodomain-like"/>
    <property type="match status" value="1"/>
</dbReference>
<dbReference type="PANTHER" id="PTHR43479">
    <property type="entry name" value="ACREF/ENVCD OPERON REPRESSOR-RELATED"/>
    <property type="match status" value="1"/>
</dbReference>
<dbReference type="PANTHER" id="PTHR43479:SF11">
    <property type="entry name" value="ACREF_ENVCD OPERON REPRESSOR-RELATED"/>
    <property type="match status" value="1"/>
</dbReference>
<dbReference type="InterPro" id="IPR009057">
    <property type="entry name" value="Homeodomain-like_sf"/>
</dbReference>
<evidence type="ECO:0000313" key="5">
    <source>
        <dbReference type="Proteomes" id="UP000295611"/>
    </source>
</evidence>
<dbReference type="Pfam" id="PF00440">
    <property type="entry name" value="TetR_N"/>
    <property type="match status" value="1"/>
</dbReference>
<evidence type="ECO:0000259" key="3">
    <source>
        <dbReference type="PROSITE" id="PS50977"/>
    </source>
</evidence>
<dbReference type="Gene3D" id="1.10.357.10">
    <property type="entry name" value="Tetracycline Repressor, domain 2"/>
    <property type="match status" value="1"/>
</dbReference>
<organism evidence="4 5">
    <name type="scientific">Paludibacterium purpuratum</name>
    <dbReference type="NCBI Taxonomy" id="1144873"/>
    <lineage>
        <taxon>Bacteria</taxon>
        <taxon>Pseudomonadati</taxon>
        <taxon>Pseudomonadota</taxon>
        <taxon>Betaproteobacteria</taxon>
        <taxon>Neisseriales</taxon>
        <taxon>Chromobacteriaceae</taxon>
        <taxon>Paludibacterium</taxon>
    </lineage>
</organism>
<protein>
    <submittedName>
        <fullName evidence="4">TetR family transcriptional regulator</fullName>
    </submittedName>
</protein>
<evidence type="ECO:0000256" key="1">
    <source>
        <dbReference type="ARBA" id="ARBA00023125"/>
    </source>
</evidence>
<dbReference type="InterPro" id="IPR050624">
    <property type="entry name" value="HTH-type_Tx_Regulator"/>
</dbReference>
<dbReference type="InterPro" id="IPR049513">
    <property type="entry name" value="TetR_C_40"/>
</dbReference>
<dbReference type="RefSeq" id="WP_133681562.1">
    <property type="nucleotide sequence ID" value="NZ_SNZP01000009.1"/>
</dbReference>
<dbReference type="InterPro" id="IPR001647">
    <property type="entry name" value="HTH_TetR"/>
</dbReference>
<feature type="DNA-binding region" description="H-T-H motif" evidence="2">
    <location>
        <begin position="45"/>
        <end position="64"/>
    </location>
</feature>
<dbReference type="Pfam" id="PF21306">
    <property type="entry name" value="TetR_C_40"/>
    <property type="match status" value="1"/>
</dbReference>
<dbReference type="AlphaFoldDB" id="A0A4R7B4T4"/>
<dbReference type="OrthoDB" id="8595767at2"/>
<dbReference type="GO" id="GO:0003677">
    <property type="term" value="F:DNA binding"/>
    <property type="evidence" value="ECO:0007669"/>
    <property type="project" value="UniProtKB-UniRule"/>
</dbReference>
<keyword evidence="5" id="KW-1185">Reference proteome</keyword>
<dbReference type="EMBL" id="SNZP01000009">
    <property type="protein sequence ID" value="TDR77863.1"/>
    <property type="molecule type" value="Genomic_DNA"/>
</dbReference>
<reference evidence="4 5" key="1">
    <citation type="submission" date="2019-03" db="EMBL/GenBank/DDBJ databases">
        <title>Genomic Encyclopedia of Type Strains, Phase III (KMG-III): the genomes of soil and plant-associated and newly described type strains.</title>
        <authorList>
            <person name="Whitman W."/>
        </authorList>
    </citation>
    <scope>NUCLEOTIDE SEQUENCE [LARGE SCALE GENOMIC DNA]</scope>
    <source>
        <strain evidence="4 5">CECT 8976</strain>
    </source>
</reference>